<organism evidence="5">
    <name type="scientific">Corethron hystrix</name>
    <dbReference type="NCBI Taxonomy" id="216773"/>
    <lineage>
        <taxon>Eukaryota</taxon>
        <taxon>Sar</taxon>
        <taxon>Stramenopiles</taxon>
        <taxon>Ochrophyta</taxon>
        <taxon>Bacillariophyta</taxon>
        <taxon>Coscinodiscophyceae</taxon>
        <taxon>Corethrophycidae</taxon>
        <taxon>Corethrales</taxon>
        <taxon>Corethraceae</taxon>
        <taxon>Corethron</taxon>
    </lineage>
</organism>
<dbReference type="InterPro" id="IPR038294">
    <property type="entry name" value="SLBP_RNA_bind_sf"/>
</dbReference>
<dbReference type="GO" id="GO:0003729">
    <property type="term" value="F:mRNA binding"/>
    <property type="evidence" value="ECO:0007669"/>
    <property type="project" value="InterPro"/>
</dbReference>
<dbReference type="GO" id="GO:0071207">
    <property type="term" value="F:histone pre-mRNA stem-loop binding"/>
    <property type="evidence" value="ECO:0007669"/>
    <property type="project" value="TreeGrafter"/>
</dbReference>
<feature type="region of interest" description="Disordered" evidence="3">
    <location>
        <begin position="293"/>
        <end position="315"/>
    </location>
</feature>
<feature type="region of interest" description="Disordered" evidence="3">
    <location>
        <begin position="1"/>
        <end position="131"/>
    </location>
</feature>
<dbReference type="GO" id="GO:0051028">
    <property type="term" value="P:mRNA transport"/>
    <property type="evidence" value="ECO:0007669"/>
    <property type="project" value="TreeGrafter"/>
</dbReference>
<dbReference type="GO" id="GO:0071204">
    <property type="term" value="C:histone pre-mRNA 3'end processing complex"/>
    <property type="evidence" value="ECO:0007669"/>
    <property type="project" value="TreeGrafter"/>
</dbReference>
<dbReference type="InterPro" id="IPR029344">
    <property type="entry name" value="SLBP_RNA_bind"/>
</dbReference>
<feature type="compositionally biased region" description="Pro residues" evidence="3">
    <location>
        <begin position="45"/>
        <end position="56"/>
    </location>
</feature>
<proteinExistence type="inferred from homology"/>
<evidence type="ECO:0000256" key="2">
    <source>
        <dbReference type="ARBA" id="ARBA00022884"/>
    </source>
</evidence>
<reference evidence="5" key="1">
    <citation type="submission" date="2021-01" db="EMBL/GenBank/DDBJ databases">
        <authorList>
            <person name="Corre E."/>
            <person name="Pelletier E."/>
            <person name="Niang G."/>
            <person name="Scheremetjew M."/>
            <person name="Finn R."/>
            <person name="Kale V."/>
            <person name="Holt S."/>
            <person name="Cochrane G."/>
            <person name="Meng A."/>
            <person name="Brown T."/>
            <person name="Cohen L."/>
        </authorList>
    </citation>
    <scope>NUCLEOTIDE SEQUENCE</scope>
    <source>
        <strain evidence="5">308</strain>
    </source>
</reference>
<dbReference type="PANTHER" id="PTHR17408:SF0">
    <property type="entry name" value="HISTONE RNA HAIRPIN-BINDING PROTEIN"/>
    <property type="match status" value="1"/>
</dbReference>
<dbReference type="Pfam" id="PF15247">
    <property type="entry name" value="SLBP_RNA_bind"/>
    <property type="match status" value="1"/>
</dbReference>
<feature type="compositionally biased region" description="Basic and acidic residues" evidence="3">
    <location>
        <begin position="80"/>
        <end position="95"/>
    </location>
</feature>
<gene>
    <name evidence="5" type="ORF">CHYS00102_LOCUS163</name>
</gene>
<feature type="compositionally biased region" description="Pro residues" evidence="3">
    <location>
        <begin position="17"/>
        <end position="27"/>
    </location>
</feature>
<evidence type="ECO:0000313" key="5">
    <source>
        <dbReference type="EMBL" id="CAD8873005.1"/>
    </source>
</evidence>
<dbReference type="EMBL" id="HBFR01000262">
    <property type="protein sequence ID" value="CAD8873005.1"/>
    <property type="molecule type" value="Transcribed_RNA"/>
</dbReference>
<dbReference type="Gene3D" id="1.10.8.1120">
    <property type="entry name" value="Histone RNA hairpin-binding protein RNA-binding domain"/>
    <property type="match status" value="1"/>
</dbReference>
<feature type="domain" description="Histone RNA hairpin-binding protein RNA-binding" evidence="4">
    <location>
        <begin position="136"/>
        <end position="208"/>
    </location>
</feature>
<dbReference type="GO" id="GO:0005737">
    <property type="term" value="C:cytoplasm"/>
    <property type="evidence" value="ECO:0007669"/>
    <property type="project" value="TreeGrafter"/>
</dbReference>
<sequence length="315" mass="34821">MHFTMAPTSSQPECPISIPPSSPPPYSSPVRLSSSSFKKRRHTTSPPPFRENPTPPSSKRHKNRSENVGEGIRGIGLSKGRSDDLRGIDGRERGRGRGGRSGGREQRRPPIPVLIDGRPPTYLPRPSSPSFTPEIARRIAQRQKAIDFGKNTAGYENYCRAVPPEERRQRGGIVEGRPNTPDVYLDIGTRRWQGMVKAWRRQLHAYDPPGLAKEHAARIAKAAEEGNNALVDPLSRILDGVRTGGATDEEMSNVRRIVDGGLVEVQTVKEQINEDGDECMGFDVGRSEHYDGGVGKNDRIEWGAMSDSEEEDDLL</sequence>
<accession>A0A7S1B2Z6</accession>
<dbReference type="PANTHER" id="PTHR17408">
    <property type="entry name" value="HISTONE RNA HAIRPIN-BINDING PROTEIN"/>
    <property type="match status" value="1"/>
</dbReference>
<evidence type="ECO:0000256" key="1">
    <source>
        <dbReference type="ARBA" id="ARBA00006151"/>
    </source>
</evidence>
<name>A0A7S1B2Z6_9STRA</name>
<comment type="similarity">
    <text evidence="1">Belongs to the SLBP family.</text>
</comment>
<dbReference type="AlphaFoldDB" id="A0A7S1B2Z6"/>
<keyword evidence="2" id="KW-0694">RNA-binding</keyword>
<evidence type="ECO:0000259" key="4">
    <source>
        <dbReference type="Pfam" id="PF15247"/>
    </source>
</evidence>
<dbReference type="GO" id="GO:0006398">
    <property type="term" value="P:mRNA 3'-end processing by stem-loop binding and cleavage"/>
    <property type="evidence" value="ECO:0007669"/>
    <property type="project" value="TreeGrafter"/>
</dbReference>
<dbReference type="InterPro" id="IPR026502">
    <property type="entry name" value="SLBP1/SLBP2"/>
</dbReference>
<evidence type="ECO:0000256" key="3">
    <source>
        <dbReference type="SAM" id="MobiDB-lite"/>
    </source>
</evidence>
<protein>
    <recommendedName>
        <fullName evidence="4">Histone RNA hairpin-binding protein RNA-binding domain-containing protein</fullName>
    </recommendedName>
</protein>